<accession>A0ABT4WBM1</accession>
<protein>
    <recommendedName>
        <fullName evidence="3">DUF3828 domain-containing protein</fullName>
    </recommendedName>
</protein>
<dbReference type="EMBL" id="JAMZNK010000013">
    <property type="protein sequence ID" value="MDA6069979.1"/>
    <property type="molecule type" value="Genomic_DNA"/>
</dbReference>
<keyword evidence="2" id="KW-1185">Reference proteome</keyword>
<gene>
    <name evidence="1" type="ORF">NJT12_10160</name>
</gene>
<comment type="caution">
    <text evidence="1">The sequence shown here is derived from an EMBL/GenBank/DDBJ whole genome shotgun (WGS) entry which is preliminary data.</text>
</comment>
<dbReference type="RefSeq" id="WP_271335792.1">
    <property type="nucleotide sequence ID" value="NZ_JAMZNK010000013.1"/>
</dbReference>
<evidence type="ECO:0000313" key="1">
    <source>
        <dbReference type="EMBL" id="MDA6069979.1"/>
    </source>
</evidence>
<dbReference type="Proteomes" id="UP001212170">
    <property type="component" value="Unassembled WGS sequence"/>
</dbReference>
<organism evidence="1 2">
    <name type="scientific">Flavobacterium azizsancarii</name>
    <dbReference type="NCBI Taxonomy" id="2961580"/>
    <lineage>
        <taxon>Bacteria</taxon>
        <taxon>Pseudomonadati</taxon>
        <taxon>Bacteroidota</taxon>
        <taxon>Flavobacteriia</taxon>
        <taxon>Flavobacteriales</taxon>
        <taxon>Flavobacteriaceae</taxon>
        <taxon>Flavobacterium</taxon>
    </lineage>
</organism>
<evidence type="ECO:0008006" key="3">
    <source>
        <dbReference type="Google" id="ProtNLM"/>
    </source>
</evidence>
<dbReference type="Gene3D" id="3.10.450.50">
    <property type="match status" value="1"/>
</dbReference>
<reference evidence="1 2" key="1">
    <citation type="journal article" date="2023" name="Chemosphere">
        <title>Whole genome analysis of Flavobacterium aziz-sancarii sp. nov., isolated from Ardley Island (Antarctica), revealed a rich resistome and bioremediation potential.</title>
        <authorList>
            <person name="Otur C."/>
            <person name="Okay S."/>
            <person name="Kurt-Kizildogan A."/>
        </authorList>
    </citation>
    <scope>NUCLEOTIDE SEQUENCE [LARGE SCALE GENOMIC DNA]</scope>
    <source>
        <strain evidence="1 2">AC</strain>
    </source>
</reference>
<proteinExistence type="predicted"/>
<sequence>MKFSKLLFLSLFCISLVSFKPMDVKPLKKINASIYFLSDKQQLESLLRKTYEWIETKSSKMDFDVVENKKGDKYIGLNLKAHTKRLEELKKTNFFAQEFLDNYNKIGLKIGDNLKTNKMEYLVGDLPPYGNDANMWCDCQDSPDEYWKTMKISIVKIDNNKATLNWTWTEWKDKSKYNVKAIKENGIWKISYLEGFDYNSLTKI</sequence>
<name>A0ABT4WBM1_9FLAO</name>
<evidence type="ECO:0000313" key="2">
    <source>
        <dbReference type="Proteomes" id="UP001212170"/>
    </source>
</evidence>